<dbReference type="PANTHER" id="PTHR30250:SF11">
    <property type="entry name" value="O-ANTIGEN TRANSPORTER-RELATED"/>
    <property type="match status" value="1"/>
</dbReference>
<reference evidence="7 8" key="1">
    <citation type="submission" date="2020-03" db="EMBL/GenBank/DDBJ databases">
        <title>Genomic Encyclopedia of Type Strains, Phase IV (KMG-IV): sequencing the most valuable type-strain genomes for metagenomic binning, comparative biology and taxonomic classification.</title>
        <authorList>
            <person name="Goeker M."/>
        </authorList>
    </citation>
    <scope>NUCLEOTIDE SEQUENCE [LARGE SCALE GENOMIC DNA]</scope>
    <source>
        <strain evidence="7 8">DSM 101599</strain>
    </source>
</reference>
<evidence type="ECO:0000256" key="3">
    <source>
        <dbReference type="ARBA" id="ARBA00022692"/>
    </source>
</evidence>
<feature type="transmembrane region" description="Helical" evidence="6">
    <location>
        <begin position="189"/>
        <end position="212"/>
    </location>
</feature>
<dbReference type="Proteomes" id="UP000745859">
    <property type="component" value="Unassembled WGS sequence"/>
</dbReference>
<keyword evidence="3 6" id="KW-0812">Transmembrane</keyword>
<dbReference type="InterPro" id="IPR002797">
    <property type="entry name" value="Polysacc_synth"/>
</dbReference>
<feature type="transmembrane region" description="Helical" evidence="6">
    <location>
        <begin position="338"/>
        <end position="357"/>
    </location>
</feature>
<evidence type="ECO:0000256" key="5">
    <source>
        <dbReference type="ARBA" id="ARBA00023136"/>
    </source>
</evidence>
<feature type="transmembrane region" description="Helical" evidence="6">
    <location>
        <begin position="12"/>
        <end position="36"/>
    </location>
</feature>
<feature type="transmembrane region" description="Helical" evidence="6">
    <location>
        <begin position="397"/>
        <end position="415"/>
    </location>
</feature>
<proteinExistence type="predicted"/>
<dbReference type="InterPro" id="IPR050833">
    <property type="entry name" value="Poly_Biosynth_Transport"/>
</dbReference>
<accession>A0ABX0U5D8</accession>
<protein>
    <submittedName>
        <fullName evidence="7">O-antigen/teichoic acid export membrane protein</fullName>
    </submittedName>
</protein>
<feature type="transmembrane region" description="Helical" evidence="6">
    <location>
        <begin position="369"/>
        <end position="391"/>
    </location>
</feature>
<dbReference type="RefSeq" id="WP_167183413.1">
    <property type="nucleotide sequence ID" value="NZ_JAASQL010000001.1"/>
</dbReference>
<feature type="transmembrane region" description="Helical" evidence="6">
    <location>
        <begin position="299"/>
        <end position="318"/>
    </location>
</feature>
<comment type="subcellular location">
    <subcellularLocation>
        <location evidence="1">Cell membrane</location>
        <topology evidence="1">Multi-pass membrane protein</topology>
    </subcellularLocation>
</comment>
<evidence type="ECO:0000256" key="4">
    <source>
        <dbReference type="ARBA" id="ARBA00022989"/>
    </source>
</evidence>
<feature type="transmembrane region" description="Helical" evidence="6">
    <location>
        <begin position="451"/>
        <end position="467"/>
    </location>
</feature>
<feature type="transmembrane region" description="Helical" evidence="6">
    <location>
        <begin position="260"/>
        <end position="278"/>
    </location>
</feature>
<keyword evidence="8" id="KW-1185">Reference proteome</keyword>
<feature type="transmembrane region" description="Helical" evidence="6">
    <location>
        <begin position="80"/>
        <end position="100"/>
    </location>
</feature>
<dbReference type="PANTHER" id="PTHR30250">
    <property type="entry name" value="PST FAMILY PREDICTED COLANIC ACID TRANSPORTER"/>
    <property type="match status" value="1"/>
</dbReference>
<feature type="transmembrane region" description="Helical" evidence="6">
    <location>
        <begin position="224"/>
        <end position="240"/>
    </location>
</feature>
<feature type="transmembrane region" description="Helical" evidence="6">
    <location>
        <begin position="427"/>
        <end position="445"/>
    </location>
</feature>
<keyword evidence="4 6" id="KW-1133">Transmembrane helix</keyword>
<comment type="caution">
    <text evidence="7">The sequence shown here is derived from an EMBL/GenBank/DDBJ whole genome shotgun (WGS) entry which is preliminary data.</text>
</comment>
<name>A0ABX0U5D8_9FLAO</name>
<organism evidence="7 8">
    <name type="scientific">Wenyingzhuangia heitensis</name>
    <dbReference type="NCBI Taxonomy" id="1487859"/>
    <lineage>
        <taxon>Bacteria</taxon>
        <taxon>Pseudomonadati</taxon>
        <taxon>Bacteroidota</taxon>
        <taxon>Flavobacteriia</taxon>
        <taxon>Flavobacteriales</taxon>
        <taxon>Flavobacteriaceae</taxon>
        <taxon>Wenyingzhuangia</taxon>
    </lineage>
</organism>
<feature type="transmembrane region" description="Helical" evidence="6">
    <location>
        <begin position="152"/>
        <end position="169"/>
    </location>
</feature>
<feature type="transmembrane region" description="Helical" evidence="6">
    <location>
        <begin position="120"/>
        <end position="140"/>
    </location>
</feature>
<keyword evidence="5 6" id="KW-0472">Membrane</keyword>
<evidence type="ECO:0000313" key="8">
    <source>
        <dbReference type="Proteomes" id="UP000745859"/>
    </source>
</evidence>
<evidence type="ECO:0000256" key="2">
    <source>
        <dbReference type="ARBA" id="ARBA00022475"/>
    </source>
</evidence>
<dbReference type="Pfam" id="PF01943">
    <property type="entry name" value="Polysacc_synt"/>
    <property type="match status" value="1"/>
</dbReference>
<keyword evidence="2" id="KW-1003">Cell membrane</keyword>
<gene>
    <name evidence="7" type="ORF">FHR24_000508</name>
</gene>
<evidence type="ECO:0000313" key="7">
    <source>
        <dbReference type="EMBL" id="NIJ44069.1"/>
    </source>
</evidence>
<dbReference type="EMBL" id="JAASQL010000001">
    <property type="protein sequence ID" value="NIJ44069.1"/>
    <property type="molecule type" value="Genomic_DNA"/>
</dbReference>
<sequence>MSTLKSFIKNTLVYGIAAVLPKAINVFLVALHTKILPSTADFNTNTEYYVWAAYFNVLLTFGMETTFFKFFNAEKDKAQVLNTTFSIIALVAILLLTPLFFLADTIAPILEFSETSHFKILIITALLDTLVVIPFAYLRVKNKALNYAIFKTLNITVYAILNILFLWYLPTHGYLNNFNLFNNSSQVGYIFLANLIASGFIFILLLPLFSTFRIQLNFTLLKKMLHYSWPILIAGIAYITNENLDKLILPRYLNESIAGAYAGTYKLGVFMSLFITAFKLGAEPFFFNIAKQKNAKTTYALILEWFTILGSLIVLFIVSYIDFFASLLLKQPEYFETLAIVPVILLANLLLGIYNNLSVWYKNTGQTKYAMYFSILGGVLTITGLVTLVPIFGYMGAAWVTFGVYAVMMITSYLYGQKHYKTPYQVFKIIGLFLFTTALSFVSFYFFRGDFMVNTLFIIITLVFLYFSQQKFIKQRLVNR</sequence>
<evidence type="ECO:0000256" key="6">
    <source>
        <dbReference type="SAM" id="Phobius"/>
    </source>
</evidence>
<feature type="transmembrane region" description="Helical" evidence="6">
    <location>
        <begin position="48"/>
        <end position="68"/>
    </location>
</feature>
<evidence type="ECO:0000256" key="1">
    <source>
        <dbReference type="ARBA" id="ARBA00004651"/>
    </source>
</evidence>